<dbReference type="RefSeq" id="WP_086568829.1">
    <property type="nucleotide sequence ID" value="NZ_JAFMOF010000002.1"/>
</dbReference>
<gene>
    <name evidence="13" type="ORF">J1792_11315</name>
</gene>
<dbReference type="AlphaFoldDB" id="A0A939FLA6"/>
<dbReference type="Pfam" id="PF00089">
    <property type="entry name" value="Trypsin"/>
    <property type="match status" value="1"/>
</dbReference>
<evidence type="ECO:0000256" key="3">
    <source>
        <dbReference type="ARBA" id="ARBA00022729"/>
    </source>
</evidence>
<dbReference type="PROSITE" id="PS00134">
    <property type="entry name" value="TRYPSIN_HIS"/>
    <property type="match status" value="1"/>
</dbReference>
<sequence length="361" mass="36693">MQRSISRITAAALTGLAALALTAGLGMAGAAAGPAPAASYAEPRDLSDEEARTLSTSLAGQLKAGAAGSYYDAATKKLVVNVVDEAGAATVRKAGAEPRMVKYTTAQLDAAGTALREKANTPGTAWVIDPRINKIVVTADRTVDATRFGNLSTMAGTFGDKVETRHTDARFTTYIRGGDAILSGGARCSLGFNVLGGDGTPYFLTAGHCTNGRTVWNDASGREIGRATGSRFPGDDFGIVKYDPGVEHPGEVNLYNGSAQPVSRAADAFVGEAVQRSGSTTGVHGGTVTALNATVQYAEGTVSGLIETNVCAEPGDSGGPLFDGATALGLTSGGRGDCTAGGTTYFQPVTEPLTAYGVRIG</sequence>
<comment type="similarity">
    <text evidence="1">Belongs to the peptidase S1 family.</text>
</comment>
<keyword evidence="7 9" id="KW-1015">Disulfide bond</keyword>
<feature type="signal peptide" evidence="10">
    <location>
        <begin position="1"/>
        <end position="28"/>
    </location>
</feature>
<comment type="caution">
    <text evidence="13">The sequence shown here is derived from an EMBL/GenBank/DDBJ whole genome shotgun (WGS) entry which is preliminary data.</text>
</comment>
<dbReference type="PRINTS" id="PR00861">
    <property type="entry name" value="ALYTICPTASE"/>
</dbReference>
<evidence type="ECO:0000313" key="13">
    <source>
        <dbReference type="EMBL" id="MBO0653357.1"/>
    </source>
</evidence>
<feature type="disulfide bond" evidence="9">
    <location>
        <begin position="188"/>
        <end position="209"/>
    </location>
</feature>
<accession>A0A939FLA6</accession>
<evidence type="ECO:0000256" key="5">
    <source>
        <dbReference type="ARBA" id="ARBA00022825"/>
    </source>
</evidence>
<dbReference type="PROSITE" id="PS00135">
    <property type="entry name" value="TRYPSIN_SER"/>
    <property type="match status" value="1"/>
</dbReference>
<dbReference type="Pfam" id="PF02983">
    <property type="entry name" value="Pro_Al_protease"/>
    <property type="match status" value="1"/>
</dbReference>
<dbReference type="InterPro" id="IPR033116">
    <property type="entry name" value="TRYPSIN_SER"/>
</dbReference>
<evidence type="ECO:0000256" key="1">
    <source>
        <dbReference type="ARBA" id="ARBA00007664"/>
    </source>
</evidence>
<dbReference type="Gene3D" id="2.40.10.10">
    <property type="entry name" value="Trypsin-like serine proteases"/>
    <property type="match status" value="2"/>
</dbReference>
<dbReference type="SUPFAM" id="SSF50494">
    <property type="entry name" value="Trypsin-like serine proteases"/>
    <property type="match status" value="1"/>
</dbReference>
<keyword evidence="6" id="KW-0865">Zymogen</keyword>
<dbReference type="InterPro" id="IPR009003">
    <property type="entry name" value="Peptidase_S1_PA"/>
</dbReference>
<dbReference type="GO" id="GO:0004252">
    <property type="term" value="F:serine-type endopeptidase activity"/>
    <property type="evidence" value="ECO:0007669"/>
    <property type="project" value="InterPro"/>
</dbReference>
<dbReference type="Proteomes" id="UP000664781">
    <property type="component" value="Unassembled WGS sequence"/>
</dbReference>
<dbReference type="GO" id="GO:0005576">
    <property type="term" value="C:extracellular region"/>
    <property type="evidence" value="ECO:0007669"/>
    <property type="project" value="InterPro"/>
</dbReference>
<dbReference type="InterPro" id="IPR001254">
    <property type="entry name" value="Trypsin_dom"/>
</dbReference>
<evidence type="ECO:0000256" key="6">
    <source>
        <dbReference type="ARBA" id="ARBA00023145"/>
    </source>
</evidence>
<dbReference type="GO" id="GO:0006508">
    <property type="term" value="P:proteolysis"/>
    <property type="evidence" value="ECO:0007669"/>
    <property type="project" value="UniProtKB-KW"/>
</dbReference>
<evidence type="ECO:0000256" key="8">
    <source>
        <dbReference type="PIRSR" id="PIRSR001134-1"/>
    </source>
</evidence>
<dbReference type="InterPro" id="IPR001316">
    <property type="entry name" value="Pept_S1A_streptogrisin"/>
</dbReference>
<evidence type="ECO:0000259" key="12">
    <source>
        <dbReference type="Pfam" id="PF02983"/>
    </source>
</evidence>
<feature type="active site" description="Charge relay system" evidence="8">
    <location>
        <position position="236"/>
    </location>
</feature>
<evidence type="ECO:0000256" key="10">
    <source>
        <dbReference type="SAM" id="SignalP"/>
    </source>
</evidence>
<dbReference type="EMBL" id="JAFMOF010000002">
    <property type="protein sequence ID" value="MBO0653357.1"/>
    <property type="molecule type" value="Genomic_DNA"/>
</dbReference>
<feature type="chain" id="PRO_5039110467" evidence="10">
    <location>
        <begin position="29"/>
        <end position="361"/>
    </location>
</feature>
<dbReference type="CDD" id="cd21112">
    <property type="entry name" value="alphaLP-like"/>
    <property type="match status" value="1"/>
</dbReference>
<keyword evidence="3 10" id="KW-0732">Signal</keyword>
<evidence type="ECO:0000256" key="9">
    <source>
        <dbReference type="PIRSR" id="PIRSR001134-2"/>
    </source>
</evidence>
<keyword evidence="14" id="KW-1185">Reference proteome</keyword>
<dbReference type="InterPro" id="IPR018114">
    <property type="entry name" value="TRYPSIN_HIS"/>
</dbReference>
<evidence type="ECO:0000313" key="14">
    <source>
        <dbReference type="Proteomes" id="UP000664781"/>
    </source>
</evidence>
<reference evidence="13" key="1">
    <citation type="submission" date="2021-03" db="EMBL/GenBank/DDBJ databases">
        <title>Streptomyces strains.</title>
        <authorList>
            <person name="Lund M.B."/>
            <person name="Toerring T."/>
        </authorList>
    </citation>
    <scope>NUCLEOTIDE SEQUENCE</scope>
    <source>
        <strain evidence="13">JCM 4242</strain>
    </source>
</reference>
<dbReference type="PIRSF" id="PIRSF001134">
    <property type="entry name" value="Streptogrisin"/>
    <property type="match status" value="1"/>
</dbReference>
<keyword evidence="4" id="KW-0378">Hydrolase</keyword>
<evidence type="ECO:0000256" key="4">
    <source>
        <dbReference type="ARBA" id="ARBA00022801"/>
    </source>
</evidence>
<keyword evidence="5" id="KW-0720">Serine protease</keyword>
<organism evidence="13 14">
    <name type="scientific">Streptomyces triculaminicus</name>
    <dbReference type="NCBI Taxonomy" id="2816232"/>
    <lineage>
        <taxon>Bacteria</taxon>
        <taxon>Bacillati</taxon>
        <taxon>Actinomycetota</taxon>
        <taxon>Actinomycetes</taxon>
        <taxon>Kitasatosporales</taxon>
        <taxon>Streptomycetaceae</taxon>
        <taxon>Streptomyces</taxon>
    </lineage>
</organism>
<protein>
    <submittedName>
        <fullName evidence="13">S1 family peptidase</fullName>
    </submittedName>
</protein>
<dbReference type="InterPro" id="IPR004236">
    <property type="entry name" value="Pept_S1_alpha_lytic"/>
</dbReference>
<feature type="disulfide bond" evidence="9">
    <location>
        <begin position="311"/>
        <end position="338"/>
    </location>
</feature>
<feature type="active site" description="Charge relay system" evidence="8">
    <location>
        <position position="317"/>
    </location>
</feature>
<feature type="active site" description="Charge relay system" evidence="8">
    <location>
        <position position="208"/>
    </location>
</feature>
<proteinExistence type="inferred from homology"/>
<feature type="domain" description="Peptidase S1" evidence="11">
    <location>
        <begin position="202"/>
        <end position="350"/>
    </location>
</feature>
<name>A0A939FLA6_9ACTN</name>
<dbReference type="InterPro" id="IPR043504">
    <property type="entry name" value="Peptidase_S1_PA_chymotrypsin"/>
</dbReference>
<evidence type="ECO:0000256" key="7">
    <source>
        <dbReference type="ARBA" id="ARBA00023157"/>
    </source>
</evidence>
<feature type="domain" description="Peptidase S1A alpha-lytic prodomain" evidence="12">
    <location>
        <begin position="103"/>
        <end position="146"/>
    </location>
</feature>
<keyword evidence="2" id="KW-0645">Protease</keyword>
<evidence type="ECO:0000256" key="2">
    <source>
        <dbReference type="ARBA" id="ARBA00022670"/>
    </source>
</evidence>
<evidence type="ECO:0000259" key="11">
    <source>
        <dbReference type="Pfam" id="PF00089"/>
    </source>
</evidence>